<dbReference type="InterPro" id="IPR027417">
    <property type="entry name" value="P-loop_NTPase"/>
</dbReference>
<feature type="region of interest" description="Disordered" evidence="1">
    <location>
        <begin position="16"/>
        <end position="36"/>
    </location>
</feature>
<dbReference type="EMBL" id="QGMK01000096">
    <property type="protein sequence ID" value="TVY84306.1"/>
    <property type="molecule type" value="Genomic_DNA"/>
</dbReference>
<sequence length="531" mass="60716">MCADWFQEDEKTFGLGYSQEQNGSKSRRNYPSENESSIPSKMLEAAATAFASLVVLGTGFGLGGFLYHRFYKWLVLHKMEGAFEPGDPVLELAAIGKQIPNTITNRSQEESEDHWILREEQAKIDAIVNGTDHGHYHLLIGEKGTGKSSMLLDAMKKVDGEGISMFEAHADLEIFRIRLGKSLDFEFHEDYIGSYFSERGPRDTTALLDIERAFNKLEKVALKRRKRVGRPLVLIINAIHLLRDDEDGRDLLELLQQRAEQWAASNLVTVVFNSDDYWIYERLKVLATRMEVTSVTDLPKAQAITALSKYRQKYFKEAATPDILSEVYSRVGGRLTFLNRVARSKDMLETCNEIIDVERRWFLNQCWVLGMEMDDDVMDQQKYASAAMVLAQALVNLEKDLAEQPNPDGSHNIPQIPLHKARQIMTRADFIREYDHVNLFTITSSAFVRADSVPMQRAFRMICSEQGFDEHLEATLQRINDIESLGRTRELVAKDLVLGGKYKFLLKDGERRGEKVTEVIWEEKADEEDEK</sequence>
<accession>A0A8T9CGJ1</accession>
<dbReference type="Gene3D" id="3.40.50.300">
    <property type="entry name" value="P-loop containing nucleotide triphosphate hydrolases"/>
    <property type="match status" value="1"/>
</dbReference>
<evidence type="ECO:0000256" key="2">
    <source>
        <dbReference type="SAM" id="Phobius"/>
    </source>
</evidence>
<keyword evidence="2" id="KW-1133">Transmembrane helix</keyword>
<dbReference type="PANTHER" id="PTHR36168:SF1">
    <property type="entry name" value="ORC1-LIKE AAA ATPASE DOMAIN-CONTAINING PROTEIN"/>
    <property type="match status" value="1"/>
</dbReference>
<dbReference type="Pfam" id="PF24913">
    <property type="entry name" value="WHD_AAA_fung"/>
    <property type="match status" value="1"/>
</dbReference>
<dbReference type="InterPro" id="IPR041664">
    <property type="entry name" value="AAA_16"/>
</dbReference>
<evidence type="ECO:0000256" key="1">
    <source>
        <dbReference type="SAM" id="MobiDB-lite"/>
    </source>
</evidence>
<dbReference type="InterPro" id="IPR056808">
    <property type="entry name" value="HTH_AAA"/>
</dbReference>
<evidence type="ECO:0008006" key="7">
    <source>
        <dbReference type="Google" id="ProtNLM"/>
    </source>
</evidence>
<dbReference type="Proteomes" id="UP000469558">
    <property type="component" value="Unassembled WGS sequence"/>
</dbReference>
<evidence type="ECO:0000313" key="6">
    <source>
        <dbReference type="Proteomes" id="UP000469558"/>
    </source>
</evidence>
<dbReference type="Pfam" id="PF13191">
    <property type="entry name" value="AAA_16"/>
    <property type="match status" value="1"/>
</dbReference>
<protein>
    <recommendedName>
        <fullName evidence="7">Orc1-like AAA ATPase domain-containing protein</fullName>
    </recommendedName>
</protein>
<keyword evidence="6" id="KW-1185">Reference proteome</keyword>
<evidence type="ECO:0000259" key="4">
    <source>
        <dbReference type="Pfam" id="PF24913"/>
    </source>
</evidence>
<feature type="transmembrane region" description="Helical" evidence="2">
    <location>
        <begin position="45"/>
        <end position="67"/>
    </location>
</feature>
<keyword evidence="2" id="KW-0472">Membrane</keyword>
<proteinExistence type="predicted"/>
<dbReference type="SUPFAM" id="SSF52540">
    <property type="entry name" value="P-loop containing nucleoside triphosphate hydrolases"/>
    <property type="match status" value="1"/>
</dbReference>
<dbReference type="AlphaFoldDB" id="A0A8T9CGJ1"/>
<dbReference type="PANTHER" id="PTHR36168">
    <property type="entry name" value="CHROMOSOME 1, WHOLE GENOME SHOTGUN SEQUENCE"/>
    <property type="match status" value="1"/>
</dbReference>
<gene>
    <name evidence="5" type="ORF">LSUE1_G007796</name>
</gene>
<feature type="domain" description="AAA protein C-terminal winged helix" evidence="4">
    <location>
        <begin position="364"/>
        <end position="483"/>
    </location>
</feature>
<reference evidence="5 6" key="1">
    <citation type="submission" date="2018-05" db="EMBL/GenBank/DDBJ databases">
        <title>Genome sequencing and assembly of the regulated plant pathogen Lachnellula willkommii and related sister species for the development of diagnostic species identification markers.</title>
        <authorList>
            <person name="Giroux E."/>
            <person name="Bilodeau G."/>
        </authorList>
    </citation>
    <scope>NUCLEOTIDE SEQUENCE [LARGE SCALE GENOMIC DNA]</scope>
    <source>
        <strain evidence="5 6">CBS 268.59</strain>
    </source>
</reference>
<keyword evidence="2" id="KW-0812">Transmembrane</keyword>
<evidence type="ECO:0000259" key="3">
    <source>
        <dbReference type="Pfam" id="PF13191"/>
    </source>
</evidence>
<evidence type="ECO:0000313" key="5">
    <source>
        <dbReference type="EMBL" id="TVY84306.1"/>
    </source>
</evidence>
<name>A0A8T9CGJ1_9HELO</name>
<dbReference type="OrthoDB" id="511599at2759"/>
<comment type="caution">
    <text evidence="5">The sequence shown here is derived from an EMBL/GenBank/DDBJ whole genome shotgun (WGS) entry which is preliminary data.</text>
</comment>
<organism evidence="5 6">
    <name type="scientific">Lachnellula suecica</name>
    <dbReference type="NCBI Taxonomy" id="602035"/>
    <lineage>
        <taxon>Eukaryota</taxon>
        <taxon>Fungi</taxon>
        <taxon>Dikarya</taxon>
        <taxon>Ascomycota</taxon>
        <taxon>Pezizomycotina</taxon>
        <taxon>Leotiomycetes</taxon>
        <taxon>Helotiales</taxon>
        <taxon>Lachnaceae</taxon>
        <taxon>Lachnellula</taxon>
    </lineage>
</organism>
<feature type="domain" description="Orc1-like AAA ATPase" evidence="3">
    <location>
        <begin position="116"/>
        <end position="269"/>
    </location>
</feature>
<feature type="compositionally biased region" description="Polar residues" evidence="1">
    <location>
        <begin position="18"/>
        <end position="36"/>
    </location>
</feature>